<proteinExistence type="predicted"/>
<name>A0A811LMW7_9BILA</name>
<evidence type="ECO:0000256" key="1">
    <source>
        <dbReference type="SAM" id="MobiDB-lite"/>
    </source>
</evidence>
<dbReference type="EMBL" id="CAJFCW020000006">
    <property type="protein sequence ID" value="CAG9124573.1"/>
    <property type="molecule type" value="Genomic_DNA"/>
</dbReference>
<feature type="compositionally biased region" description="Acidic residues" evidence="1">
    <location>
        <begin position="357"/>
        <end position="370"/>
    </location>
</feature>
<sequence>MIQEEGEASDVEAELAQHSNSFSNGFSFTFSKKKTSSKNKVKKQIKEYFSDDVFPLQDVRPDDQELEFRRFIKYVAQCMDGLPVYDYQNDNHRLAVLGAKKAGVPYKMEPVVTELYNLQEERKLDDLSDDDFQNSSDTFHKFSIEDRFTNMIKPKISAPTFIPQSATSSNLNGLNKMENKVRKHRSDPSLDNFNEFDDGKMGKNEDDVTHKISIVSNTLETTRKVSCKTQRSTDSVSSMLNSLLHWRRKVVDLAAVVPLKRRKKKSNVVVPEITQEILQKMCEENSSDTSNVTNEEENIESQLSGLKLPEFVKVFEDYIHPTVEENIQEMIKQEKAFSTKRHSFLPDAEPDLSPYAEESEDDPEEEVEHEEEAKAVVIVDKLTLKQKIFKILNKPKKLLKPLRKGESGV</sequence>
<dbReference type="AlphaFoldDB" id="A0A811LMW7"/>
<accession>A0A811LMW7</accession>
<protein>
    <submittedName>
        <fullName evidence="2">Uncharacterized protein</fullName>
    </submittedName>
</protein>
<keyword evidence="3" id="KW-1185">Reference proteome</keyword>
<dbReference type="Proteomes" id="UP000783686">
    <property type="component" value="Unassembled WGS sequence"/>
</dbReference>
<dbReference type="Proteomes" id="UP000614601">
    <property type="component" value="Unassembled WGS sequence"/>
</dbReference>
<comment type="caution">
    <text evidence="2">The sequence shown here is derived from an EMBL/GenBank/DDBJ whole genome shotgun (WGS) entry which is preliminary data.</text>
</comment>
<reference evidence="2" key="1">
    <citation type="submission" date="2020-09" db="EMBL/GenBank/DDBJ databases">
        <authorList>
            <person name="Kikuchi T."/>
        </authorList>
    </citation>
    <scope>NUCLEOTIDE SEQUENCE</scope>
    <source>
        <strain evidence="2">SH1</strain>
    </source>
</reference>
<organism evidence="2 3">
    <name type="scientific">Bursaphelenchus okinawaensis</name>
    <dbReference type="NCBI Taxonomy" id="465554"/>
    <lineage>
        <taxon>Eukaryota</taxon>
        <taxon>Metazoa</taxon>
        <taxon>Ecdysozoa</taxon>
        <taxon>Nematoda</taxon>
        <taxon>Chromadorea</taxon>
        <taxon>Rhabditida</taxon>
        <taxon>Tylenchina</taxon>
        <taxon>Tylenchomorpha</taxon>
        <taxon>Aphelenchoidea</taxon>
        <taxon>Aphelenchoididae</taxon>
        <taxon>Bursaphelenchus</taxon>
    </lineage>
</organism>
<dbReference type="OrthoDB" id="10414878at2759"/>
<evidence type="ECO:0000313" key="3">
    <source>
        <dbReference type="Proteomes" id="UP000614601"/>
    </source>
</evidence>
<gene>
    <name evidence="2" type="ORF">BOKJ2_LOCUS12709</name>
</gene>
<feature type="region of interest" description="Disordered" evidence="1">
    <location>
        <begin position="344"/>
        <end position="372"/>
    </location>
</feature>
<dbReference type="EMBL" id="CAJFDH010000006">
    <property type="protein sequence ID" value="CAD5228500.1"/>
    <property type="molecule type" value="Genomic_DNA"/>
</dbReference>
<evidence type="ECO:0000313" key="2">
    <source>
        <dbReference type="EMBL" id="CAD5228500.1"/>
    </source>
</evidence>